<evidence type="ECO:0000256" key="1">
    <source>
        <dbReference type="SAM" id="MobiDB-lite"/>
    </source>
</evidence>
<keyword evidence="3" id="KW-1185">Reference proteome</keyword>
<organism evidence="2 3">
    <name type="scientific">Raphidocelis subcapitata</name>
    <dbReference type="NCBI Taxonomy" id="307507"/>
    <lineage>
        <taxon>Eukaryota</taxon>
        <taxon>Viridiplantae</taxon>
        <taxon>Chlorophyta</taxon>
        <taxon>core chlorophytes</taxon>
        <taxon>Chlorophyceae</taxon>
        <taxon>CS clade</taxon>
        <taxon>Sphaeropleales</taxon>
        <taxon>Selenastraceae</taxon>
        <taxon>Raphidocelis</taxon>
    </lineage>
</organism>
<dbReference type="OrthoDB" id="10568788at2759"/>
<feature type="region of interest" description="Disordered" evidence="1">
    <location>
        <begin position="1"/>
        <end position="22"/>
    </location>
</feature>
<name>A0A2V0P7C6_9CHLO</name>
<sequence length="82" mass="8833">MEAAPTSQAPQPPKRAIERARRIPSFNDFCATAVDDAETLLDHGPPSRTSSGGGPAPRGAGRFSETFSDTFTRALEAHMRFD</sequence>
<dbReference type="InParanoid" id="A0A2V0P7C6"/>
<reference evidence="2 3" key="1">
    <citation type="journal article" date="2018" name="Sci. Rep.">
        <title>Raphidocelis subcapitata (=Pseudokirchneriella subcapitata) provides an insight into genome evolution and environmental adaptations in the Sphaeropleales.</title>
        <authorList>
            <person name="Suzuki S."/>
            <person name="Yamaguchi H."/>
            <person name="Nakajima N."/>
            <person name="Kawachi M."/>
        </authorList>
    </citation>
    <scope>NUCLEOTIDE SEQUENCE [LARGE SCALE GENOMIC DNA]</scope>
    <source>
        <strain evidence="2 3">NIES-35</strain>
    </source>
</reference>
<protein>
    <submittedName>
        <fullName evidence="2">Uncharacterized protein</fullName>
    </submittedName>
</protein>
<dbReference type="AlphaFoldDB" id="A0A2V0P7C6"/>
<evidence type="ECO:0000313" key="2">
    <source>
        <dbReference type="EMBL" id="GBF95459.1"/>
    </source>
</evidence>
<dbReference type="Proteomes" id="UP000247498">
    <property type="component" value="Unassembled WGS sequence"/>
</dbReference>
<comment type="caution">
    <text evidence="2">The sequence shown here is derived from an EMBL/GenBank/DDBJ whole genome shotgun (WGS) entry which is preliminary data.</text>
</comment>
<evidence type="ECO:0000313" key="3">
    <source>
        <dbReference type="Proteomes" id="UP000247498"/>
    </source>
</evidence>
<proteinExistence type="predicted"/>
<feature type="region of interest" description="Disordered" evidence="1">
    <location>
        <begin position="38"/>
        <end position="67"/>
    </location>
</feature>
<dbReference type="EMBL" id="BDRX01000064">
    <property type="protein sequence ID" value="GBF95459.1"/>
    <property type="molecule type" value="Genomic_DNA"/>
</dbReference>
<gene>
    <name evidence="2" type="ORF">Rsub_08421</name>
</gene>
<accession>A0A2V0P7C6</accession>